<proteinExistence type="predicted"/>
<gene>
    <name evidence="2" type="ORF">SCLCIDRAFT_1214963</name>
</gene>
<dbReference type="Proteomes" id="UP000053989">
    <property type="component" value="Unassembled WGS sequence"/>
</dbReference>
<dbReference type="OrthoDB" id="3008623at2759"/>
<feature type="region of interest" description="Disordered" evidence="1">
    <location>
        <begin position="104"/>
        <end position="138"/>
    </location>
</feature>
<feature type="compositionally biased region" description="Polar residues" evidence="1">
    <location>
        <begin position="119"/>
        <end position="131"/>
    </location>
</feature>
<keyword evidence="3" id="KW-1185">Reference proteome</keyword>
<evidence type="ECO:0000313" key="2">
    <source>
        <dbReference type="EMBL" id="KIM62652.1"/>
    </source>
</evidence>
<accession>A0A0C3ACM2</accession>
<organism evidence="2 3">
    <name type="scientific">Scleroderma citrinum Foug A</name>
    <dbReference type="NCBI Taxonomy" id="1036808"/>
    <lineage>
        <taxon>Eukaryota</taxon>
        <taxon>Fungi</taxon>
        <taxon>Dikarya</taxon>
        <taxon>Basidiomycota</taxon>
        <taxon>Agaricomycotina</taxon>
        <taxon>Agaricomycetes</taxon>
        <taxon>Agaricomycetidae</taxon>
        <taxon>Boletales</taxon>
        <taxon>Sclerodermatineae</taxon>
        <taxon>Sclerodermataceae</taxon>
        <taxon>Scleroderma</taxon>
    </lineage>
</organism>
<reference evidence="3" key="2">
    <citation type="submission" date="2015-01" db="EMBL/GenBank/DDBJ databases">
        <title>Evolutionary Origins and Diversification of the Mycorrhizal Mutualists.</title>
        <authorList>
            <consortium name="DOE Joint Genome Institute"/>
            <consortium name="Mycorrhizal Genomics Consortium"/>
            <person name="Kohler A."/>
            <person name="Kuo A."/>
            <person name="Nagy L.G."/>
            <person name="Floudas D."/>
            <person name="Copeland A."/>
            <person name="Barry K.W."/>
            <person name="Cichocki N."/>
            <person name="Veneault-Fourrey C."/>
            <person name="LaButti K."/>
            <person name="Lindquist E.A."/>
            <person name="Lipzen A."/>
            <person name="Lundell T."/>
            <person name="Morin E."/>
            <person name="Murat C."/>
            <person name="Riley R."/>
            <person name="Ohm R."/>
            <person name="Sun H."/>
            <person name="Tunlid A."/>
            <person name="Henrissat B."/>
            <person name="Grigoriev I.V."/>
            <person name="Hibbett D.S."/>
            <person name="Martin F."/>
        </authorList>
    </citation>
    <scope>NUCLEOTIDE SEQUENCE [LARGE SCALE GENOMIC DNA]</scope>
    <source>
        <strain evidence="3">Foug A</strain>
    </source>
</reference>
<dbReference type="InParanoid" id="A0A0C3ACM2"/>
<evidence type="ECO:0000313" key="3">
    <source>
        <dbReference type="Proteomes" id="UP000053989"/>
    </source>
</evidence>
<evidence type="ECO:0000256" key="1">
    <source>
        <dbReference type="SAM" id="MobiDB-lite"/>
    </source>
</evidence>
<dbReference type="EMBL" id="KN822041">
    <property type="protein sequence ID" value="KIM62652.1"/>
    <property type="molecule type" value="Genomic_DNA"/>
</dbReference>
<reference evidence="2 3" key="1">
    <citation type="submission" date="2014-04" db="EMBL/GenBank/DDBJ databases">
        <authorList>
            <consortium name="DOE Joint Genome Institute"/>
            <person name="Kuo A."/>
            <person name="Kohler A."/>
            <person name="Nagy L.G."/>
            <person name="Floudas D."/>
            <person name="Copeland A."/>
            <person name="Barry K.W."/>
            <person name="Cichocki N."/>
            <person name="Veneault-Fourrey C."/>
            <person name="LaButti K."/>
            <person name="Lindquist E.A."/>
            <person name="Lipzen A."/>
            <person name="Lundell T."/>
            <person name="Morin E."/>
            <person name="Murat C."/>
            <person name="Sun H."/>
            <person name="Tunlid A."/>
            <person name="Henrissat B."/>
            <person name="Grigoriev I.V."/>
            <person name="Hibbett D.S."/>
            <person name="Martin F."/>
            <person name="Nordberg H.P."/>
            <person name="Cantor M.N."/>
            <person name="Hua S.X."/>
        </authorList>
    </citation>
    <scope>NUCLEOTIDE SEQUENCE [LARGE SCALE GENOMIC DNA]</scope>
    <source>
        <strain evidence="2 3">Foug A</strain>
    </source>
</reference>
<dbReference type="AlphaFoldDB" id="A0A0C3ACM2"/>
<sequence length="243" mass="26958">MVPSSEEPATHHDEHLKSAKDLLVTWRYNTWMEEYADRVPYGASALLPDVIIDKIASSRRLTVPGDLAVLGWSESRARRHGEDVLKRLRDLDAVMDANRKLVGCSATSTTKRPKEKRSSQPTRPCTSQSVSDPLRLPPSMILRPLTTRNASSVTSASLVTSVSPMSPMSPMSPVSPTMGSCTIDNPFIVQSQAFPSPTGYHTISTDLHLGRTYLQPSPHPESHRFQRLPPLLIPHQFGVFQHM</sequence>
<dbReference type="HOGENOM" id="CLU_1143109_0_0_1"/>
<name>A0A0C3ACM2_9AGAM</name>
<protein>
    <submittedName>
        <fullName evidence="2">Uncharacterized protein</fullName>
    </submittedName>
</protein>